<evidence type="ECO:0000313" key="1">
    <source>
        <dbReference type="EMBL" id="MCJ2544453.1"/>
    </source>
</evidence>
<sequence length="235" mass="26850">MSSATVQIAANMAVWGHWTRILALAVHQPQVQFEIYNTVIPSLPLPKWISNVKRVYSLQKGVPLVCEHGFESLNPYQASDFPKILCVRKTSRESLDPNVYTQVMTVSDLDKPGDFSPVVLETPLVHKPFPNHVLVCNEASNLEYLKRLHPDYVHKLVHPITSMRQQIAHLVGIGSYNLFWECAYYGIPCQLYPSVWPNDSIWRIGQLGERSMPGHFENGAPVLSQAIWDWWQEVF</sequence>
<dbReference type="EMBL" id="JAFIRA010000066">
    <property type="protein sequence ID" value="MCJ2544453.1"/>
    <property type="molecule type" value="Genomic_DNA"/>
</dbReference>
<protein>
    <recommendedName>
        <fullName evidence="3">Glycosyltransferase</fullName>
    </recommendedName>
</protein>
<dbReference type="Proteomes" id="UP000830835">
    <property type="component" value="Unassembled WGS sequence"/>
</dbReference>
<reference evidence="1" key="1">
    <citation type="submission" date="2021-02" db="EMBL/GenBank/DDBJ databases">
        <title>The CRISPR/cas machinery reduction and long-range gene transfer in the hot spring cyanobacterium Synechococcus.</title>
        <authorList>
            <person name="Dvorak P."/>
            <person name="Jahodarova E."/>
            <person name="Hasler P."/>
            <person name="Poulickova A."/>
        </authorList>
    </citation>
    <scope>NUCLEOTIDE SEQUENCE</scope>
    <source>
        <strain evidence="1">Rupite</strain>
    </source>
</reference>
<accession>A0ABT0CFA5</accession>
<comment type="caution">
    <text evidence="1">The sequence shown here is derived from an EMBL/GenBank/DDBJ whole genome shotgun (WGS) entry which is preliminary data.</text>
</comment>
<evidence type="ECO:0000313" key="2">
    <source>
        <dbReference type="Proteomes" id="UP000830835"/>
    </source>
</evidence>
<dbReference type="RefSeq" id="WP_244353045.1">
    <property type="nucleotide sequence ID" value="NZ_JAFIRA010000066.1"/>
</dbReference>
<gene>
    <name evidence="1" type="ORF">JX360_16325</name>
</gene>
<organism evidence="1 2">
    <name type="scientific">Thermostichus vulcanus str. 'Rupite'</name>
    <dbReference type="NCBI Taxonomy" id="2813851"/>
    <lineage>
        <taxon>Bacteria</taxon>
        <taxon>Bacillati</taxon>
        <taxon>Cyanobacteriota</taxon>
        <taxon>Cyanophyceae</taxon>
        <taxon>Thermostichales</taxon>
        <taxon>Thermostichaceae</taxon>
        <taxon>Thermostichus</taxon>
    </lineage>
</organism>
<name>A0ABT0CFA5_THEVL</name>
<evidence type="ECO:0008006" key="3">
    <source>
        <dbReference type="Google" id="ProtNLM"/>
    </source>
</evidence>
<keyword evidence="2" id="KW-1185">Reference proteome</keyword>
<proteinExistence type="predicted"/>